<keyword evidence="10" id="KW-1185">Reference proteome</keyword>
<accession>A0A1R4B4T3</accession>
<dbReference type="PRINTS" id="PR00762">
    <property type="entry name" value="CLCHANNEL"/>
</dbReference>
<evidence type="ECO:0000256" key="5">
    <source>
        <dbReference type="ARBA" id="ARBA00023065"/>
    </source>
</evidence>
<feature type="transmembrane region" description="Helical" evidence="8">
    <location>
        <begin position="121"/>
        <end position="142"/>
    </location>
</feature>
<evidence type="ECO:0000256" key="8">
    <source>
        <dbReference type="SAM" id="Phobius"/>
    </source>
</evidence>
<keyword evidence="5" id="KW-0406">Ion transport</keyword>
<keyword evidence="2" id="KW-0813">Transport</keyword>
<comment type="subcellular location">
    <subcellularLocation>
        <location evidence="1">Membrane</location>
        <topology evidence="1">Multi-pass membrane protein</topology>
    </subcellularLocation>
</comment>
<proteinExistence type="predicted"/>
<keyword evidence="4 8" id="KW-1133">Transmembrane helix</keyword>
<protein>
    <submittedName>
        <fullName evidence="9">H(+)/Cl(-) exchange transporter ClcA</fullName>
    </submittedName>
</protein>
<dbReference type="Gene3D" id="1.10.3080.10">
    <property type="entry name" value="Clc chloride channel"/>
    <property type="match status" value="1"/>
</dbReference>
<dbReference type="Proteomes" id="UP000189475">
    <property type="component" value="Unassembled WGS sequence"/>
</dbReference>
<evidence type="ECO:0000256" key="1">
    <source>
        <dbReference type="ARBA" id="ARBA00004141"/>
    </source>
</evidence>
<dbReference type="SUPFAM" id="SSF81340">
    <property type="entry name" value="Clc chloride channel"/>
    <property type="match status" value="1"/>
</dbReference>
<keyword evidence="3 8" id="KW-0812">Transmembrane</keyword>
<feature type="transmembrane region" description="Helical" evidence="8">
    <location>
        <begin position="384"/>
        <end position="409"/>
    </location>
</feature>
<organism evidence="9 10">
    <name type="scientific">Vibrio palustris</name>
    <dbReference type="NCBI Taxonomy" id="1918946"/>
    <lineage>
        <taxon>Bacteria</taxon>
        <taxon>Pseudomonadati</taxon>
        <taxon>Pseudomonadota</taxon>
        <taxon>Gammaproteobacteria</taxon>
        <taxon>Vibrionales</taxon>
        <taxon>Vibrionaceae</taxon>
        <taxon>Vibrio</taxon>
    </lineage>
</organism>
<feature type="transmembrane region" description="Helical" evidence="8">
    <location>
        <begin position="326"/>
        <end position="346"/>
    </location>
</feature>
<dbReference type="Pfam" id="PF00654">
    <property type="entry name" value="Voltage_CLC"/>
    <property type="match status" value="1"/>
</dbReference>
<name>A0A1R4B4T3_9VIBR</name>
<dbReference type="AlphaFoldDB" id="A0A1R4B4T3"/>
<feature type="transmembrane region" description="Helical" evidence="8">
    <location>
        <begin position="353"/>
        <end position="372"/>
    </location>
</feature>
<feature type="transmembrane region" description="Helical" evidence="8">
    <location>
        <begin position="288"/>
        <end position="306"/>
    </location>
</feature>
<feature type="transmembrane region" description="Helical" evidence="8">
    <location>
        <begin position="70"/>
        <end position="93"/>
    </location>
</feature>
<evidence type="ECO:0000256" key="2">
    <source>
        <dbReference type="ARBA" id="ARBA00022448"/>
    </source>
</evidence>
<dbReference type="EMBL" id="FUFT01000005">
    <property type="protein sequence ID" value="SJL83920.1"/>
    <property type="molecule type" value="Genomic_DNA"/>
</dbReference>
<feature type="transmembrane region" description="Helical" evidence="8">
    <location>
        <begin position="210"/>
        <end position="229"/>
    </location>
</feature>
<dbReference type="InterPro" id="IPR001807">
    <property type="entry name" value="ClC"/>
</dbReference>
<dbReference type="GO" id="GO:0005886">
    <property type="term" value="C:plasma membrane"/>
    <property type="evidence" value="ECO:0007669"/>
    <property type="project" value="TreeGrafter"/>
</dbReference>
<reference evidence="9 10" key="1">
    <citation type="submission" date="2017-02" db="EMBL/GenBank/DDBJ databases">
        <authorList>
            <person name="Peterson S.W."/>
        </authorList>
    </citation>
    <scope>NUCLEOTIDE SEQUENCE [LARGE SCALE GENOMIC DNA]</scope>
    <source>
        <strain evidence="9 10">CECT 9027</strain>
    </source>
</reference>
<dbReference type="RefSeq" id="WP_077314326.1">
    <property type="nucleotide sequence ID" value="NZ_AP024888.1"/>
</dbReference>
<dbReference type="GO" id="GO:0005247">
    <property type="term" value="F:voltage-gated chloride channel activity"/>
    <property type="evidence" value="ECO:0007669"/>
    <property type="project" value="TreeGrafter"/>
</dbReference>
<feature type="transmembrane region" description="Helical" evidence="8">
    <location>
        <begin position="416"/>
        <end position="436"/>
    </location>
</feature>
<keyword evidence="6 8" id="KW-0472">Membrane</keyword>
<dbReference type="PANTHER" id="PTHR45711">
    <property type="entry name" value="CHLORIDE CHANNEL PROTEIN"/>
    <property type="match status" value="1"/>
</dbReference>
<dbReference type="PANTHER" id="PTHR45711:SF6">
    <property type="entry name" value="CHLORIDE CHANNEL PROTEIN"/>
    <property type="match status" value="1"/>
</dbReference>
<evidence type="ECO:0000256" key="3">
    <source>
        <dbReference type="ARBA" id="ARBA00022692"/>
    </source>
</evidence>
<keyword evidence="7" id="KW-0868">Chloride</keyword>
<dbReference type="NCBIfam" id="NF003640">
    <property type="entry name" value="PRK05277.1"/>
    <property type="match status" value="1"/>
</dbReference>
<dbReference type="STRING" id="1918946.VPAL9027_01899"/>
<dbReference type="InterPro" id="IPR014743">
    <property type="entry name" value="Cl-channel_core"/>
</dbReference>
<dbReference type="OrthoDB" id="9767361at2"/>
<evidence type="ECO:0000256" key="6">
    <source>
        <dbReference type="ARBA" id="ARBA00023136"/>
    </source>
</evidence>
<feature type="transmembrane region" description="Helical" evidence="8">
    <location>
        <begin position="30"/>
        <end position="50"/>
    </location>
</feature>
<evidence type="ECO:0000256" key="4">
    <source>
        <dbReference type="ARBA" id="ARBA00022989"/>
    </source>
</evidence>
<feature type="transmembrane region" description="Helical" evidence="8">
    <location>
        <begin position="249"/>
        <end position="267"/>
    </location>
</feature>
<evidence type="ECO:0000313" key="9">
    <source>
        <dbReference type="EMBL" id="SJL83920.1"/>
    </source>
</evidence>
<feature type="transmembrane region" description="Helical" evidence="8">
    <location>
        <begin position="174"/>
        <end position="198"/>
    </location>
</feature>
<dbReference type="CDD" id="cd01031">
    <property type="entry name" value="EriC"/>
    <property type="match status" value="1"/>
</dbReference>
<gene>
    <name evidence="9" type="primary">clcA</name>
    <name evidence="9" type="ORF">VPAL9027_01899</name>
</gene>
<evidence type="ECO:0000313" key="10">
    <source>
        <dbReference type="Proteomes" id="UP000189475"/>
    </source>
</evidence>
<sequence length="480" mass="51943">MTAREITHSLLHKVPKDTINQFLSIDKKPISVLLLSVIVGLLSGLIGSYFQKAVHLVSDNRTEWLSNQIVSMLPLGLAAFLISAILAIIGYYLTHRFCPEAAGSGIPEIEGAMDGMRPVRWWRVIPVKFFGGMGALGSGMVLGREGPTVQMGGAIGRMISDIFRVRNQDTRHSLLAAGAAGGLTAAFNAPLAGIMFVVEEMRPQFRYTLISIKAVIISAVMANIVFRYINGQAAVITMPQYHAPELTSLSLFLLLGVLFGIFGVIFNSLITKSQDFFSQLHHNNRKRFLLVGGSIGGCFGLMLLYMPQITGGGIWLIPNITEGGYAAGFLLLLFVGRIVTTLICFGSGAPGGIFAPMLALGTLFGYAFGLIVHNMFPEMDIEPGMFAIAGMGALFAATVRAPVTGILLVIEMTNNYYLILPLIITSLGAVIFAQMLGGQPIYSQLLRRTLKKDKLQQQDFALTQKIPAVTNAPNAERETQ</sequence>
<evidence type="ECO:0000256" key="7">
    <source>
        <dbReference type="ARBA" id="ARBA00023214"/>
    </source>
</evidence>